<dbReference type="Proteomes" id="UP001154114">
    <property type="component" value="Chromosome 13"/>
</dbReference>
<name>A0A9P0BS44_CHRIL</name>
<dbReference type="OrthoDB" id="10601810at2759"/>
<gene>
    <name evidence="1" type="ORF">CINC_LOCUS2565</name>
</gene>
<dbReference type="AlphaFoldDB" id="A0A9P0BS44"/>
<dbReference type="EMBL" id="LR824016">
    <property type="protein sequence ID" value="CAH0584359.1"/>
    <property type="molecule type" value="Genomic_DNA"/>
</dbReference>
<proteinExistence type="predicted"/>
<organism evidence="1 2">
    <name type="scientific">Chrysodeixis includens</name>
    <name type="common">Soybean looper</name>
    <name type="synonym">Pseudoplusia includens</name>
    <dbReference type="NCBI Taxonomy" id="689277"/>
    <lineage>
        <taxon>Eukaryota</taxon>
        <taxon>Metazoa</taxon>
        <taxon>Ecdysozoa</taxon>
        <taxon>Arthropoda</taxon>
        <taxon>Hexapoda</taxon>
        <taxon>Insecta</taxon>
        <taxon>Pterygota</taxon>
        <taxon>Neoptera</taxon>
        <taxon>Endopterygota</taxon>
        <taxon>Lepidoptera</taxon>
        <taxon>Glossata</taxon>
        <taxon>Ditrysia</taxon>
        <taxon>Noctuoidea</taxon>
        <taxon>Noctuidae</taxon>
        <taxon>Plusiinae</taxon>
        <taxon>Chrysodeixis</taxon>
    </lineage>
</organism>
<evidence type="ECO:0000313" key="1">
    <source>
        <dbReference type="EMBL" id="CAH0584359.1"/>
    </source>
</evidence>
<evidence type="ECO:0000313" key="2">
    <source>
        <dbReference type="Proteomes" id="UP001154114"/>
    </source>
</evidence>
<reference evidence="1" key="1">
    <citation type="submission" date="2021-12" db="EMBL/GenBank/DDBJ databases">
        <authorList>
            <person name="King R."/>
        </authorList>
    </citation>
    <scope>NUCLEOTIDE SEQUENCE</scope>
</reference>
<sequence length="110" mass="12224">MIVITQSCGLWFPARARRRAAFVPVFASRSLTNKQVKKAQGPATGDKVNKCAALRLIINKKAAITSRGNYRNTRKHTGVHVASETHYTLHSITICFNNFVRSSVAHKTTE</sequence>
<keyword evidence="2" id="KW-1185">Reference proteome</keyword>
<accession>A0A9P0BS44</accession>
<protein>
    <submittedName>
        <fullName evidence="1">Uncharacterized protein</fullName>
    </submittedName>
</protein>